<reference evidence="2 3" key="1">
    <citation type="submission" date="2024-01" db="EMBL/GenBank/DDBJ databases">
        <title>Genome assemblies of Stephania.</title>
        <authorList>
            <person name="Yang L."/>
        </authorList>
    </citation>
    <scope>NUCLEOTIDE SEQUENCE [LARGE SCALE GENOMIC DNA]</scope>
    <source>
        <strain evidence="2">YNDBR</strain>
        <tissue evidence="2">Leaf</tissue>
    </source>
</reference>
<evidence type="ECO:0000313" key="3">
    <source>
        <dbReference type="Proteomes" id="UP001420932"/>
    </source>
</evidence>
<dbReference type="EMBL" id="JBBNAF010000002">
    <property type="protein sequence ID" value="KAK9162834.1"/>
    <property type="molecule type" value="Genomic_DNA"/>
</dbReference>
<evidence type="ECO:0000313" key="2">
    <source>
        <dbReference type="EMBL" id="KAK9162834.1"/>
    </source>
</evidence>
<sequence length="113" mass="13656">MYIKIHRWKSTFFLPTREQRRRPGSNDRPWSSGGRLRPGDEVTTTNHDQRVGEMHGEEARCRTRMMQRTTTREMNREERRGPGKRRTREEDDDQGRGRPATTTTKWRRDDERK</sequence>
<accession>A0AAP0Q1W5</accession>
<gene>
    <name evidence="2" type="ORF">Syun_003736</name>
</gene>
<comment type="caution">
    <text evidence="2">The sequence shown here is derived from an EMBL/GenBank/DDBJ whole genome shotgun (WGS) entry which is preliminary data.</text>
</comment>
<name>A0AAP0Q1W5_9MAGN</name>
<feature type="compositionally biased region" description="Basic and acidic residues" evidence="1">
    <location>
        <begin position="70"/>
        <end position="81"/>
    </location>
</feature>
<keyword evidence="3" id="KW-1185">Reference proteome</keyword>
<evidence type="ECO:0000256" key="1">
    <source>
        <dbReference type="SAM" id="MobiDB-lite"/>
    </source>
</evidence>
<feature type="compositionally biased region" description="Basic and acidic residues" evidence="1">
    <location>
        <begin position="47"/>
        <end position="61"/>
    </location>
</feature>
<feature type="region of interest" description="Disordered" evidence="1">
    <location>
        <begin position="15"/>
        <end position="113"/>
    </location>
</feature>
<dbReference type="AlphaFoldDB" id="A0AAP0Q1W5"/>
<protein>
    <submittedName>
        <fullName evidence="2">Uncharacterized protein</fullName>
    </submittedName>
</protein>
<organism evidence="2 3">
    <name type="scientific">Stephania yunnanensis</name>
    <dbReference type="NCBI Taxonomy" id="152371"/>
    <lineage>
        <taxon>Eukaryota</taxon>
        <taxon>Viridiplantae</taxon>
        <taxon>Streptophyta</taxon>
        <taxon>Embryophyta</taxon>
        <taxon>Tracheophyta</taxon>
        <taxon>Spermatophyta</taxon>
        <taxon>Magnoliopsida</taxon>
        <taxon>Ranunculales</taxon>
        <taxon>Menispermaceae</taxon>
        <taxon>Menispermoideae</taxon>
        <taxon>Cissampelideae</taxon>
        <taxon>Stephania</taxon>
    </lineage>
</organism>
<proteinExistence type="predicted"/>
<dbReference type="Proteomes" id="UP001420932">
    <property type="component" value="Unassembled WGS sequence"/>
</dbReference>